<feature type="compositionally biased region" description="Polar residues" evidence="1">
    <location>
        <begin position="108"/>
        <end position="118"/>
    </location>
</feature>
<evidence type="ECO:0000256" key="1">
    <source>
        <dbReference type="SAM" id="MobiDB-lite"/>
    </source>
</evidence>
<dbReference type="EMBL" id="BMAU01021240">
    <property type="protein sequence ID" value="GFY03730.1"/>
    <property type="molecule type" value="Genomic_DNA"/>
</dbReference>
<reference evidence="2" key="1">
    <citation type="submission" date="2020-08" db="EMBL/GenBank/DDBJ databases">
        <title>Multicomponent nature underlies the extraordinary mechanical properties of spider dragline silk.</title>
        <authorList>
            <person name="Kono N."/>
            <person name="Nakamura H."/>
            <person name="Mori M."/>
            <person name="Yoshida Y."/>
            <person name="Ohtoshi R."/>
            <person name="Malay A.D."/>
            <person name="Moran D.A.P."/>
            <person name="Tomita M."/>
            <person name="Numata K."/>
            <person name="Arakawa K."/>
        </authorList>
    </citation>
    <scope>NUCLEOTIDE SEQUENCE</scope>
</reference>
<organism evidence="2 3">
    <name type="scientific">Trichonephila clavipes</name>
    <name type="common">Golden silk orbweaver</name>
    <name type="synonym">Nephila clavipes</name>
    <dbReference type="NCBI Taxonomy" id="2585209"/>
    <lineage>
        <taxon>Eukaryota</taxon>
        <taxon>Metazoa</taxon>
        <taxon>Ecdysozoa</taxon>
        <taxon>Arthropoda</taxon>
        <taxon>Chelicerata</taxon>
        <taxon>Arachnida</taxon>
        <taxon>Araneae</taxon>
        <taxon>Araneomorphae</taxon>
        <taxon>Entelegynae</taxon>
        <taxon>Araneoidea</taxon>
        <taxon>Nephilidae</taxon>
        <taxon>Trichonephila</taxon>
    </lineage>
</organism>
<name>A0A8X6S3A3_TRICX</name>
<comment type="caution">
    <text evidence="2">The sequence shown here is derived from an EMBL/GenBank/DDBJ whole genome shotgun (WGS) entry which is preliminary data.</text>
</comment>
<evidence type="ECO:0000313" key="3">
    <source>
        <dbReference type="Proteomes" id="UP000887159"/>
    </source>
</evidence>
<feature type="region of interest" description="Disordered" evidence="1">
    <location>
        <begin position="108"/>
        <end position="138"/>
    </location>
</feature>
<gene>
    <name evidence="2" type="ORF">TNCV_3666401</name>
</gene>
<dbReference type="AlphaFoldDB" id="A0A8X6S3A3"/>
<proteinExistence type="predicted"/>
<evidence type="ECO:0000313" key="2">
    <source>
        <dbReference type="EMBL" id="GFY03730.1"/>
    </source>
</evidence>
<keyword evidence="3" id="KW-1185">Reference proteome</keyword>
<sequence>MDGEYRQVTINEAIKSKLNAKPVHSVYITGDQLFVRKEKSLETMDSSPPTTPAFMVSGSPTPQAFRVSPLFLLQSLSSTVQDSFFLSSPQVFSIQGSLLPYPKKTLLNTRGGSTTRPSSLLIGRPQRSTLGLPSPIRA</sequence>
<accession>A0A8X6S3A3</accession>
<protein>
    <submittedName>
        <fullName evidence="2">Uncharacterized protein</fullName>
    </submittedName>
</protein>
<dbReference type="Proteomes" id="UP000887159">
    <property type="component" value="Unassembled WGS sequence"/>
</dbReference>